<dbReference type="Gene3D" id="3.40.50.2300">
    <property type="match status" value="1"/>
</dbReference>
<dbReference type="PANTHER" id="PTHR34296">
    <property type="entry name" value="TRANSCRIPTIONAL ACTIVATOR PROTEIN MED"/>
    <property type="match status" value="1"/>
</dbReference>
<comment type="subcellular location">
    <subcellularLocation>
        <location evidence="1">Cell membrane</location>
    </subcellularLocation>
</comment>
<dbReference type="Proteomes" id="UP000186666">
    <property type="component" value="Unassembled WGS sequence"/>
</dbReference>
<keyword evidence="5" id="KW-0449">Lipoprotein</keyword>
<evidence type="ECO:0000256" key="4">
    <source>
        <dbReference type="ARBA" id="ARBA00023136"/>
    </source>
</evidence>
<reference evidence="7 8" key="1">
    <citation type="submission" date="2017-01" db="EMBL/GenBank/DDBJ databases">
        <authorList>
            <person name="Varghese N."/>
            <person name="Submissions S."/>
        </authorList>
    </citation>
    <scope>NUCLEOTIDE SEQUENCE [LARGE SCALE GENOMIC DNA]</scope>
    <source>
        <strain evidence="7 8">ATCC 23464</strain>
    </source>
</reference>
<evidence type="ECO:0000313" key="7">
    <source>
        <dbReference type="EMBL" id="SIQ95252.1"/>
    </source>
</evidence>
<evidence type="ECO:0000256" key="3">
    <source>
        <dbReference type="ARBA" id="ARBA00022729"/>
    </source>
</evidence>
<dbReference type="InterPro" id="IPR003760">
    <property type="entry name" value="PnrA-like"/>
</dbReference>
<keyword evidence="3" id="KW-0732">Signal</keyword>
<proteinExistence type="predicted"/>
<dbReference type="Pfam" id="PF02608">
    <property type="entry name" value="Bmp"/>
    <property type="match status" value="1"/>
</dbReference>
<evidence type="ECO:0000259" key="6">
    <source>
        <dbReference type="Pfam" id="PF02608"/>
    </source>
</evidence>
<dbReference type="EMBL" id="FTNK01000005">
    <property type="protein sequence ID" value="SIQ95252.1"/>
    <property type="molecule type" value="Genomic_DNA"/>
</dbReference>
<feature type="domain" description="ABC transporter substrate-binding protein PnrA-like" evidence="6">
    <location>
        <begin position="2"/>
        <end position="145"/>
    </location>
</feature>
<evidence type="ECO:0000256" key="5">
    <source>
        <dbReference type="ARBA" id="ARBA00023288"/>
    </source>
</evidence>
<accession>A0ABY1JXN2</accession>
<protein>
    <submittedName>
        <fullName evidence="7">Basic membrane protein A</fullName>
    </submittedName>
</protein>
<evidence type="ECO:0000256" key="2">
    <source>
        <dbReference type="ARBA" id="ARBA00022475"/>
    </source>
</evidence>
<dbReference type="RefSeq" id="WP_170878556.1">
    <property type="nucleotide sequence ID" value="NZ_JARLKF010000002.1"/>
</dbReference>
<gene>
    <name evidence="7" type="ORF">SAMN05421578_105196</name>
</gene>
<comment type="caution">
    <text evidence="7">The sequence shown here is derived from an EMBL/GenBank/DDBJ whole genome shotgun (WGS) entry which is preliminary data.</text>
</comment>
<sequence>MKYTNPNATYLTTFTGNQDDAVLSKKVAQAEINAGADIIFTMLNNARIGVTEANRESGTYQIGNVRDYYADAPDVYIGSAISDAGQTVYTAIKDLTERKWKAGVVVKIGASNTDAVRLALSPTVSKEIEDTMLELSKKSLMEKLKFP</sequence>
<evidence type="ECO:0000256" key="1">
    <source>
        <dbReference type="ARBA" id="ARBA00004236"/>
    </source>
</evidence>
<keyword evidence="4" id="KW-0472">Membrane</keyword>
<evidence type="ECO:0000313" key="8">
    <source>
        <dbReference type="Proteomes" id="UP000186666"/>
    </source>
</evidence>
<dbReference type="InterPro" id="IPR050957">
    <property type="entry name" value="BMP_lipoprotein"/>
</dbReference>
<keyword evidence="2" id="KW-1003">Cell membrane</keyword>
<organism evidence="7 8">
    <name type="scientific">Paenibacillus macquariensis</name>
    <dbReference type="NCBI Taxonomy" id="948756"/>
    <lineage>
        <taxon>Bacteria</taxon>
        <taxon>Bacillati</taxon>
        <taxon>Bacillota</taxon>
        <taxon>Bacilli</taxon>
        <taxon>Bacillales</taxon>
        <taxon>Paenibacillaceae</taxon>
        <taxon>Paenibacillus</taxon>
    </lineage>
</organism>
<keyword evidence="8" id="KW-1185">Reference proteome</keyword>
<dbReference type="PANTHER" id="PTHR34296:SF2">
    <property type="entry name" value="ABC TRANSPORTER GUANOSINE-BINDING PROTEIN NUPN"/>
    <property type="match status" value="1"/>
</dbReference>
<name>A0ABY1JXN2_9BACL</name>